<sequence>MTGAETVIKESLNSIGQFVDEDSKKQDLTQIFIDILEGLGYSGDEIFLDVQIRKPRDIRENYHVEDNISTFDVIVSESIRSAPYIACRVATTDLDGYMDKRNLGQGNHLELTEAVGTAKAECTILFTENFIAIQDGYRPIPYDLDFTEFASNYTVFPTGKIDDEDAEEIRDLLERPETLPTSGSPRFPPGYHPDQTKLTRWLFPDSEITPEYREETDTEFFTLDVSKYSELLYESYIETDSNKKGENLENTLSYLFDSLEMIDIRDQNLRTKTAEFDIILEYSGSDDHNLFRYYDRFIPVESKNTKDPIPAGKVRKFSDKVARAYLDLGIFVSWNGISGEGEDMHAERLSSEYNPDRPIIIVLTSRDLYRLLDGECLYEMIDEKLYSTRFDI</sequence>
<evidence type="ECO:0008006" key="3">
    <source>
        <dbReference type="Google" id="ProtNLM"/>
    </source>
</evidence>
<keyword evidence="2" id="KW-1185">Reference proteome</keyword>
<dbReference type="RefSeq" id="WP_147376635.1">
    <property type="nucleotide sequence ID" value="NZ_RAPO01000002.1"/>
</dbReference>
<protein>
    <recommendedName>
        <fullName evidence="3">Restriction endonuclease</fullName>
    </recommendedName>
</protein>
<organism evidence="1 2">
    <name type="scientific">Halopiger aswanensis</name>
    <dbReference type="NCBI Taxonomy" id="148449"/>
    <lineage>
        <taxon>Archaea</taxon>
        <taxon>Methanobacteriati</taxon>
        <taxon>Methanobacteriota</taxon>
        <taxon>Stenosarchaea group</taxon>
        <taxon>Halobacteria</taxon>
        <taxon>Halobacteriales</taxon>
        <taxon>Natrialbaceae</taxon>
        <taxon>Halopiger</taxon>
    </lineage>
</organism>
<evidence type="ECO:0000313" key="2">
    <source>
        <dbReference type="Proteomes" id="UP000283805"/>
    </source>
</evidence>
<accession>A0A3R7EED5</accession>
<dbReference type="Proteomes" id="UP000283805">
    <property type="component" value="Unassembled WGS sequence"/>
</dbReference>
<comment type="caution">
    <text evidence="1">The sequence shown here is derived from an EMBL/GenBank/DDBJ whole genome shotgun (WGS) entry which is preliminary data.</text>
</comment>
<dbReference type="AlphaFoldDB" id="A0A3R7EED5"/>
<gene>
    <name evidence="1" type="ORF">ATJ93_1589</name>
</gene>
<reference evidence="1 2" key="1">
    <citation type="submission" date="2018-09" db="EMBL/GenBank/DDBJ databases">
        <title>Genomic Encyclopedia of Archaeal and Bacterial Type Strains, Phase II (KMG-II): from individual species to whole genera.</title>
        <authorList>
            <person name="Goeker M."/>
        </authorList>
    </citation>
    <scope>NUCLEOTIDE SEQUENCE [LARGE SCALE GENOMIC DNA]</scope>
    <source>
        <strain evidence="1 2">DSM 13151</strain>
    </source>
</reference>
<dbReference type="EMBL" id="RAPO01000002">
    <property type="protein sequence ID" value="RKD94747.1"/>
    <property type="molecule type" value="Genomic_DNA"/>
</dbReference>
<name>A0A3R7EED5_9EURY</name>
<evidence type="ECO:0000313" key="1">
    <source>
        <dbReference type="EMBL" id="RKD94747.1"/>
    </source>
</evidence>
<dbReference type="OrthoDB" id="194412at2157"/>
<proteinExistence type="predicted"/>